<evidence type="ECO:0000313" key="2">
    <source>
        <dbReference type="EMBL" id="DAZ87471.1"/>
    </source>
</evidence>
<feature type="transmembrane region" description="Helical" evidence="1">
    <location>
        <begin position="6"/>
        <end position="29"/>
    </location>
</feature>
<keyword evidence="1" id="KW-0812">Transmembrane</keyword>
<keyword evidence="1" id="KW-1133">Transmembrane helix</keyword>
<evidence type="ECO:0000256" key="1">
    <source>
        <dbReference type="SAM" id="Phobius"/>
    </source>
</evidence>
<dbReference type="EMBL" id="BK013145">
    <property type="protein sequence ID" value="DAZ87471.1"/>
    <property type="molecule type" value="Genomic_RNA"/>
</dbReference>
<keyword evidence="3" id="KW-1185">Reference proteome</keyword>
<reference evidence="2" key="1">
    <citation type="journal article" date="2021" name="Plant Gene">
        <title>Identification of two putative novel RNA viruses in the transcriptome datasets of small cardamom.</title>
        <authorList>
            <person name="Sidharthan V.K."/>
            <person name="Kalaivanan N."/>
            <person name="Baranwal V."/>
        </authorList>
    </citation>
    <scope>NUCLEOTIDE SEQUENCE</scope>
    <source>
        <strain evidence="2">Kerala</strain>
    </source>
</reference>
<sequence>MDFKFLAGFLIGILITVPVIVIGVWCFFLRASDHVRKIIYEVAKAGQTNELGPR</sequence>
<proteinExistence type="predicted"/>
<evidence type="ECO:0000313" key="3">
    <source>
        <dbReference type="Proteomes" id="UP001243857"/>
    </source>
</evidence>
<organism evidence="2 3">
    <name type="scientific">Cardamom polerovirus</name>
    <dbReference type="NCBI Taxonomy" id="2754871"/>
    <lineage>
        <taxon>Viruses</taxon>
        <taxon>Riboviria</taxon>
        <taxon>Orthornavirae</taxon>
        <taxon>Pisuviricota</taxon>
        <taxon>Pisoniviricetes</taxon>
        <taxon>Sobelivirales</taxon>
        <taxon>Solemoviridae</taxon>
        <taxon>Polerovirus</taxon>
        <taxon>Polerovirus CDPV</taxon>
    </lineage>
</organism>
<keyword evidence="1" id="KW-0472">Membrane</keyword>
<accession>A0AAD2KQS2</accession>
<name>A0AAD2KQS2_9VIRU</name>
<dbReference type="Proteomes" id="UP001243857">
    <property type="component" value="Segment"/>
</dbReference>
<protein>
    <submittedName>
        <fullName evidence="2">Protein 3a</fullName>
    </submittedName>
</protein>